<protein>
    <recommendedName>
        <fullName evidence="4">threonine ammonia-lyase</fullName>
        <ecNumber evidence="4">4.3.1.19</ecNumber>
    </recommendedName>
    <alternativeName>
        <fullName evidence="8">Threonine deaminase</fullName>
    </alternativeName>
</protein>
<evidence type="ECO:0000256" key="5">
    <source>
        <dbReference type="ARBA" id="ARBA00022898"/>
    </source>
</evidence>
<dbReference type="GO" id="GO:0009097">
    <property type="term" value="P:isoleucine biosynthetic process"/>
    <property type="evidence" value="ECO:0007669"/>
    <property type="project" value="TreeGrafter"/>
</dbReference>
<dbReference type="InterPro" id="IPR050147">
    <property type="entry name" value="Ser/Thr_Dehydratase"/>
</dbReference>
<dbReference type="OrthoDB" id="9811476at2"/>
<dbReference type="PANTHER" id="PTHR48078:SF6">
    <property type="entry name" value="L-THREONINE DEHYDRATASE CATABOLIC TDCB"/>
    <property type="match status" value="1"/>
</dbReference>
<dbReference type="InterPro" id="IPR036052">
    <property type="entry name" value="TrpB-like_PALP_sf"/>
</dbReference>
<dbReference type="Gene3D" id="3.40.50.1100">
    <property type="match status" value="2"/>
</dbReference>
<evidence type="ECO:0000256" key="2">
    <source>
        <dbReference type="ARBA" id="ARBA00001933"/>
    </source>
</evidence>
<dbReference type="GO" id="GO:0006565">
    <property type="term" value="P:L-serine catabolic process"/>
    <property type="evidence" value="ECO:0007669"/>
    <property type="project" value="TreeGrafter"/>
</dbReference>
<comment type="similarity">
    <text evidence="3">Belongs to the serine/threonine dehydratase family.</text>
</comment>
<organism evidence="10 11">
    <name type="scientific">Kyrpidia spormannii</name>
    <dbReference type="NCBI Taxonomy" id="2055160"/>
    <lineage>
        <taxon>Bacteria</taxon>
        <taxon>Bacillati</taxon>
        <taxon>Bacillota</taxon>
        <taxon>Bacilli</taxon>
        <taxon>Bacillales</taxon>
        <taxon>Alicyclobacillaceae</taxon>
        <taxon>Kyrpidia</taxon>
    </lineage>
</organism>
<dbReference type="InterPro" id="IPR000634">
    <property type="entry name" value="Ser/Thr_deHydtase_PyrdxlP-BS"/>
</dbReference>
<dbReference type="CDD" id="cd01562">
    <property type="entry name" value="Thr-dehyd"/>
    <property type="match status" value="1"/>
</dbReference>
<evidence type="ECO:0000313" key="11">
    <source>
        <dbReference type="Proteomes" id="UP000231932"/>
    </source>
</evidence>
<dbReference type="PANTHER" id="PTHR48078">
    <property type="entry name" value="THREONINE DEHYDRATASE, MITOCHONDRIAL-RELATED"/>
    <property type="match status" value="1"/>
</dbReference>
<evidence type="ECO:0000256" key="7">
    <source>
        <dbReference type="ARBA" id="ARBA00025527"/>
    </source>
</evidence>
<dbReference type="GO" id="GO:0006567">
    <property type="term" value="P:L-threonine catabolic process"/>
    <property type="evidence" value="ECO:0007669"/>
    <property type="project" value="TreeGrafter"/>
</dbReference>
<accession>A0A2K8N5E7</accession>
<dbReference type="Proteomes" id="UP000231932">
    <property type="component" value="Chromosome"/>
</dbReference>
<evidence type="ECO:0000256" key="3">
    <source>
        <dbReference type="ARBA" id="ARBA00010869"/>
    </source>
</evidence>
<evidence type="ECO:0000256" key="4">
    <source>
        <dbReference type="ARBA" id="ARBA00012096"/>
    </source>
</evidence>
<evidence type="ECO:0000256" key="6">
    <source>
        <dbReference type="ARBA" id="ARBA00023239"/>
    </source>
</evidence>
<dbReference type="EMBL" id="CP024955">
    <property type="protein sequence ID" value="ATY84581.1"/>
    <property type="molecule type" value="Genomic_DNA"/>
</dbReference>
<dbReference type="AlphaFoldDB" id="A0A2K8N5E7"/>
<evidence type="ECO:0000256" key="8">
    <source>
        <dbReference type="ARBA" id="ARBA00031427"/>
    </source>
</evidence>
<feature type="domain" description="Tryptophan synthase beta chain-like PALP" evidence="9">
    <location>
        <begin position="22"/>
        <end position="309"/>
    </location>
</feature>
<evidence type="ECO:0000313" key="10">
    <source>
        <dbReference type="EMBL" id="ATY84581.1"/>
    </source>
</evidence>
<reference evidence="11" key="1">
    <citation type="submission" date="2017-11" db="EMBL/GenBank/DDBJ databases">
        <title>Complete Genome Sequence of Kyrpidia sp. Strain EA-1, a thermophilic, hydrogen-oxidizing Bacterium, isolated from the Azores.</title>
        <authorList>
            <person name="Reiner J.E."/>
            <person name="Lapp C.J."/>
            <person name="Bunk B."/>
            <person name="Gescher J."/>
        </authorList>
    </citation>
    <scope>NUCLEOTIDE SEQUENCE [LARGE SCALE GENOMIC DNA]</scope>
    <source>
        <strain evidence="11">EA-1</strain>
    </source>
</reference>
<dbReference type="GO" id="GO:0030170">
    <property type="term" value="F:pyridoxal phosphate binding"/>
    <property type="evidence" value="ECO:0007669"/>
    <property type="project" value="InterPro"/>
</dbReference>
<evidence type="ECO:0000256" key="1">
    <source>
        <dbReference type="ARBA" id="ARBA00001274"/>
    </source>
</evidence>
<dbReference type="KEGG" id="kyr:CVV65_06160"/>
<comment type="catalytic activity">
    <reaction evidence="1">
        <text>L-threonine = 2-oxobutanoate + NH4(+)</text>
        <dbReference type="Rhea" id="RHEA:22108"/>
        <dbReference type="ChEBI" id="CHEBI:16763"/>
        <dbReference type="ChEBI" id="CHEBI:28938"/>
        <dbReference type="ChEBI" id="CHEBI:57926"/>
        <dbReference type="EC" id="4.3.1.19"/>
    </reaction>
</comment>
<dbReference type="GO" id="GO:0003941">
    <property type="term" value="F:L-serine ammonia-lyase activity"/>
    <property type="evidence" value="ECO:0007669"/>
    <property type="project" value="TreeGrafter"/>
</dbReference>
<dbReference type="RefSeq" id="WP_100667398.1">
    <property type="nucleotide sequence ID" value="NZ_CP024955.1"/>
</dbReference>
<evidence type="ECO:0000259" key="9">
    <source>
        <dbReference type="Pfam" id="PF00291"/>
    </source>
</evidence>
<dbReference type="EC" id="4.3.1.19" evidence="4"/>
<dbReference type="SUPFAM" id="SSF53686">
    <property type="entry name" value="Tryptophan synthase beta subunit-like PLP-dependent enzymes"/>
    <property type="match status" value="1"/>
</dbReference>
<dbReference type="PROSITE" id="PS00165">
    <property type="entry name" value="DEHYDRATASE_SER_THR"/>
    <property type="match status" value="1"/>
</dbReference>
<dbReference type="FunFam" id="3.40.50.1100:FF:000005">
    <property type="entry name" value="Threonine dehydratase catabolic"/>
    <property type="match status" value="1"/>
</dbReference>
<keyword evidence="11" id="KW-1185">Reference proteome</keyword>
<keyword evidence="6" id="KW-0456">Lyase</keyword>
<dbReference type="Pfam" id="PF00291">
    <property type="entry name" value="PALP"/>
    <property type="match status" value="1"/>
</dbReference>
<comment type="cofactor">
    <cofactor evidence="2">
        <name>pyridoxal 5'-phosphate</name>
        <dbReference type="ChEBI" id="CHEBI:597326"/>
    </cofactor>
</comment>
<name>A0A2K8N5E7_9BACL</name>
<keyword evidence="5" id="KW-0663">Pyridoxal phosphate</keyword>
<dbReference type="FunFam" id="3.40.50.1100:FF:000007">
    <property type="entry name" value="L-threonine dehydratase catabolic TdcB"/>
    <property type="match status" value="1"/>
</dbReference>
<sequence length="336" mass="35699">MNHEDAVTLSDIEQARRRIGEQVTTTPLLYAPRISEKAGAPVYLKCENLQRTGSFKLRGATNKIKSLLESGSSPLGVITGSSGNHGQAVAFAAKSLGLGCTVIVPENVAPVKEQAILRHGAEVIRHGKTSNERIDLAQNLARERGFIFIPPYDDPHVVAGQGTIGLEILEQLPEVQAVFVPVGGGGLISGIATAIKNRSPRTRIYGVEPELANDTYLSRRAGHIVDIGVSTTVADGLRSSHPGTFTFPIVQKYVDELVLVGDAEIHRTLLELLGEEKLLVEPSGCVSVAAATQAGTSAGGGPIVCVLSGGNVDLDLVRRWIEEDQKPGPQKEGDRT</sequence>
<dbReference type="GO" id="GO:0004794">
    <property type="term" value="F:threonine deaminase activity"/>
    <property type="evidence" value="ECO:0007669"/>
    <property type="project" value="UniProtKB-EC"/>
</dbReference>
<comment type="function">
    <text evidence="7">Catalyzes the anaerobic formation of alpha-ketobutyrate and ammonia from threonine in a two-step reaction. The first step involved a dehydration of threonine and a production of enamine intermediates (aminocrotonate), which tautomerizes to its imine form (iminobutyrate). Both intermediates are unstable and short-lived. The second step is the nonenzymatic hydrolysis of the enamine/imine intermediates to form 2-ketobutyrate and free ammonia. In the low water environment of the cell, the second step is accelerated by RidA.</text>
</comment>
<dbReference type="InterPro" id="IPR001926">
    <property type="entry name" value="TrpB-like_PALP"/>
</dbReference>
<gene>
    <name evidence="10" type="ORF">CVV65_06160</name>
</gene>
<proteinExistence type="inferred from homology"/>